<name>A0A7Z0D7G9_9ACTN</name>
<protein>
    <recommendedName>
        <fullName evidence="3">Probable oxidoreductase</fullName>
    </recommendedName>
</protein>
<dbReference type="EMBL" id="JACBZS010000001">
    <property type="protein sequence ID" value="NYI70284.1"/>
    <property type="molecule type" value="Genomic_DNA"/>
</dbReference>
<comment type="similarity">
    <text evidence="1">Belongs to the short-chain dehydrogenases/reductases (SDR) family.</text>
</comment>
<dbReference type="Pfam" id="PF00106">
    <property type="entry name" value="adh_short"/>
    <property type="match status" value="1"/>
</dbReference>
<dbReference type="InterPro" id="IPR036291">
    <property type="entry name" value="NAD(P)-bd_dom_sf"/>
</dbReference>
<dbReference type="PANTHER" id="PTHR24320">
    <property type="entry name" value="RETINOL DEHYDROGENASE"/>
    <property type="match status" value="1"/>
</dbReference>
<evidence type="ECO:0000313" key="4">
    <source>
        <dbReference type="EMBL" id="NYI70284.1"/>
    </source>
</evidence>
<accession>A0A7Z0D7G9</accession>
<dbReference type="PRINTS" id="PR00081">
    <property type="entry name" value="GDHRDH"/>
</dbReference>
<evidence type="ECO:0000256" key="1">
    <source>
        <dbReference type="ARBA" id="ARBA00006484"/>
    </source>
</evidence>
<evidence type="ECO:0000313" key="5">
    <source>
        <dbReference type="Proteomes" id="UP000527616"/>
    </source>
</evidence>
<dbReference type="PANTHER" id="PTHR24320:SF148">
    <property type="entry name" value="NAD(P)-BINDING ROSSMANN-FOLD SUPERFAMILY PROTEIN"/>
    <property type="match status" value="1"/>
</dbReference>
<dbReference type="InterPro" id="IPR002347">
    <property type="entry name" value="SDR_fam"/>
</dbReference>
<dbReference type="AlphaFoldDB" id="A0A7Z0D7G9"/>
<sequence>MIEGIERQRPLGSGFDARTGAAEVLSGIDLAGRYAVITGGYSGIGLATTSALAGAGADVLVPARRPDRARDALAGVPRASTAALDLGDRSSVEALAGELRAAGRPVDLLICNAGIMAAPLRRIGRWDPQFATNHLGHFALTGALWPLLAAAGDARVVAVSSAGHHNSPIRWDDPAFEREPYDPWLAYGQSKTANALFALELSRRGAADGIGAWSVHPGNIRTPLQRHMSDAEMIERGWIDASGAVVDPSFKTPEQGAATSVWAAVEPRLSERPGAYCEDVEIAEPAGEQPYRGVRSWAADPDAATRLWELSERALA</sequence>
<organism evidence="4 5">
    <name type="scientific">Naumannella cuiyingiana</name>
    <dbReference type="NCBI Taxonomy" id="1347891"/>
    <lineage>
        <taxon>Bacteria</taxon>
        <taxon>Bacillati</taxon>
        <taxon>Actinomycetota</taxon>
        <taxon>Actinomycetes</taxon>
        <taxon>Propionibacteriales</taxon>
        <taxon>Propionibacteriaceae</taxon>
        <taxon>Naumannella</taxon>
    </lineage>
</organism>
<proteinExistence type="inferred from homology"/>
<dbReference type="SUPFAM" id="SSF51735">
    <property type="entry name" value="NAD(P)-binding Rossmann-fold domains"/>
    <property type="match status" value="1"/>
</dbReference>
<evidence type="ECO:0000256" key="3">
    <source>
        <dbReference type="ARBA" id="ARBA00071493"/>
    </source>
</evidence>
<comment type="caution">
    <text evidence="4">The sequence shown here is derived from an EMBL/GenBank/DDBJ whole genome shotgun (WGS) entry which is preliminary data.</text>
</comment>
<dbReference type="Proteomes" id="UP000527616">
    <property type="component" value="Unassembled WGS sequence"/>
</dbReference>
<evidence type="ECO:0000256" key="2">
    <source>
        <dbReference type="ARBA" id="ARBA00023002"/>
    </source>
</evidence>
<keyword evidence="2" id="KW-0560">Oxidoreductase</keyword>
<dbReference type="FunFam" id="3.40.50.720:FF:000594">
    <property type="entry name" value="Short-chain oxidoreductase"/>
    <property type="match status" value="1"/>
</dbReference>
<dbReference type="Gene3D" id="3.40.50.720">
    <property type="entry name" value="NAD(P)-binding Rossmann-like Domain"/>
    <property type="match status" value="1"/>
</dbReference>
<dbReference type="GO" id="GO:0016491">
    <property type="term" value="F:oxidoreductase activity"/>
    <property type="evidence" value="ECO:0007669"/>
    <property type="project" value="UniProtKB-KW"/>
</dbReference>
<dbReference type="RefSeq" id="WP_179444257.1">
    <property type="nucleotide sequence ID" value="NZ_JACBZS010000001.1"/>
</dbReference>
<dbReference type="NCBIfam" id="NF004845">
    <property type="entry name" value="PRK06196.1"/>
    <property type="match status" value="1"/>
</dbReference>
<gene>
    <name evidence="4" type="ORF">GGQ54_000844</name>
</gene>
<reference evidence="4 5" key="1">
    <citation type="submission" date="2020-07" db="EMBL/GenBank/DDBJ databases">
        <title>Sequencing the genomes of 1000 actinobacteria strains.</title>
        <authorList>
            <person name="Klenk H.-P."/>
        </authorList>
    </citation>
    <scope>NUCLEOTIDE SEQUENCE [LARGE SCALE GENOMIC DNA]</scope>
    <source>
        <strain evidence="4 5">DSM 103164</strain>
    </source>
</reference>
<keyword evidence="5" id="KW-1185">Reference proteome</keyword>